<dbReference type="EMBL" id="FOVR01000001">
    <property type="protein sequence ID" value="SFN54551.1"/>
    <property type="molecule type" value="Genomic_DNA"/>
</dbReference>
<gene>
    <name evidence="11" type="ORF">SAMN04488056_101248</name>
</gene>
<accession>A0A1I4ZWI3</accession>
<keyword evidence="5 9" id="KW-0812">Transmembrane</keyword>
<evidence type="ECO:0000313" key="12">
    <source>
        <dbReference type="Proteomes" id="UP000199236"/>
    </source>
</evidence>
<evidence type="ECO:0000313" key="11">
    <source>
        <dbReference type="EMBL" id="SFN54551.1"/>
    </source>
</evidence>
<evidence type="ECO:0000256" key="5">
    <source>
        <dbReference type="ARBA" id="ARBA00022692"/>
    </source>
</evidence>
<reference evidence="11 12" key="1">
    <citation type="submission" date="2016-10" db="EMBL/GenBank/DDBJ databases">
        <authorList>
            <person name="de Groot N.N."/>
        </authorList>
    </citation>
    <scope>NUCLEOTIDE SEQUENCE [LARGE SCALE GENOMIC DNA]</scope>
    <source>
        <strain evidence="11 12">CGMCC 1.9157</strain>
    </source>
</reference>
<keyword evidence="2 9" id="KW-0813">Transport</keyword>
<dbReference type="Proteomes" id="UP000199236">
    <property type="component" value="Unassembled WGS sequence"/>
</dbReference>
<evidence type="ECO:0000256" key="9">
    <source>
        <dbReference type="RuleBase" id="RU369079"/>
    </source>
</evidence>
<comment type="function">
    <text evidence="9">Part of the tripartite ATP-independent periplasmic (TRAP) transport system.</text>
</comment>
<dbReference type="InterPro" id="IPR055348">
    <property type="entry name" value="DctQ"/>
</dbReference>
<sequence length="164" mass="19242">MLRKLLQYSEKFEEVMSVILFSLLVILCFMQVAFRFVINFSLSWTEELANYDFILLVYISCSLCIQKGAHVRVEIIDIFVVGRPKYWLDQLLDLVWTVFIFSVGWHAIAIAEDALMIGKTTPALDWPYGWVYAVIPFTFALMTVRLIERMVSRHQLWVAKEEHL</sequence>
<keyword evidence="7 9" id="KW-0472">Membrane</keyword>
<dbReference type="Pfam" id="PF04290">
    <property type="entry name" value="DctQ"/>
    <property type="match status" value="1"/>
</dbReference>
<evidence type="ECO:0000256" key="4">
    <source>
        <dbReference type="ARBA" id="ARBA00022519"/>
    </source>
</evidence>
<evidence type="ECO:0000256" key="3">
    <source>
        <dbReference type="ARBA" id="ARBA00022475"/>
    </source>
</evidence>
<feature type="transmembrane region" description="Helical" evidence="9">
    <location>
        <begin position="128"/>
        <end position="147"/>
    </location>
</feature>
<dbReference type="GO" id="GO:0015740">
    <property type="term" value="P:C4-dicarboxylate transport"/>
    <property type="evidence" value="ECO:0007669"/>
    <property type="project" value="TreeGrafter"/>
</dbReference>
<protein>
    <recommendedName>
        <fullName evidence="9">TRAP transporter small permease protein</fullName>
    </recommendedName>
</protein>
<evidence type="ECO:0000259" key="10">
    <source>
        <dbReference type="Pfam" id="PF04290"/>
    </source>
</evidence>
<dbReference type="GO" id="GO:0022857">
    <property type="term" value="F:transmembrane transporter activity"/>
    <property type="evidence" value="ECO:0007669"/>
    <property type="project" value="UniProtKB-UniRule"/>
</dbReference>
<evidence type="ECO:0000256" key="2">
    <source>
        <dbReference type="ARBA" id="ARBA00022448"/>
    </source>
</evidence>
<dbReference type="PANTHER" id="PTHR35011">
    <property type="entry name" value="2,3-DIKETO-L-GULONATE TRAP TRANSPORTER SMALL PERMEASE PROTEIN YIAM"/>
    <property type="match status" value="1"/>
</dbReference>
<evidence type="ECO:0000256" key="7">
    <source>
        <dbReference type="ARBA" id="ARBA00023136"/>
    </source>
</evidence>
<comment type="similarity">
    <text evidence="8 9">Belongs to the TRAP transporter small permease family.</text>
</comment>
<feature type="transmembrane region" description="Helical" evidence="9">
    <location>
        <begin position="12"/>
        <end position="36"/>
    </location>
</feature>
<name>A0A1I4ZWI3_9HYPH</name>
<dbReference type="RefSeq" id="WP_090068033.1">
    <property type="nucleotide sequence ID" value="NZ_FOVR01000001.1"/>
</dbReference>
<dbReference type="PANTHER" id="PTHR35011:SF5">
    <property type="entry name" value="SIALIC ACID TRAP TRANSPORTER SMALL PERMEASE PROTEIN SIAQ"/>
    <property type="match status" value="1"/>
</dbReference>
<comment type="subcellular location">
    <subcellularLocation>
        <location evidence="1 9">Cell inner membrane</location>
        <topology evidence="1 9">Multi-pass membrane protein</topology>
    </subcellularLocation>
</comment>
<organism evidence="11 12">
    <name type="scientific">Cohaesibacter marisflavi</name>
    <dbReference type="NCBI Taxonomy" id="655353"/>
    <lineage>
        <taxon>Bacteria</taxon>
        <taxon>Pseudomonadati</taxon>
        <taxon>Pseudomonadota</taxon>
        <taxon>Alphaproteobacteria</taxon>
        <taxon>Hyphomicrobiales</taxon>
        <taxon>Cohaesibacteraceae</taxon>
    </lineage>
</organism>
<dbReference type="AlphaFoldDB" id="A0A1I4ZWI3"/>
<evidence type="ECO:0000256" key="1">
    <source>
        <dbReference type="ARBA" id="ARBA00004429"/>
    </source>
</evidence>
<keyword evidence="4 9" id="KW-0997">Cell inner membrane</keyword>
<keyword evidence="6 9" id="KW-1133">Transmembrane helix</keyword>
<keyword evidence="3" id="KW-1003">Cell membrane</keyword>
<feature type="domain" description="Tripartite ATP-independent periplasmic transporters DctQ component" evidence="10">
    <location>
        <begin position="24"/>
        <end position="153"/>
    </location>
</feature>
<proteinExistence type="inferred from homology"/>
<keyword evidence="12" id="KW-1185">Reference proteome</keyword>
<comment type="subunit">
    <text evidence="9">The complex comprises the extracytoplasmic solute receptor protein and the two transmembrane proteins.</text>
</comment>
<dbReference type="InterPro" id="IPR007387">
    <property type="entry name" value="TRAP_DctQ"/>
</dbReference>
<feature type="transmembrane region" description="Helical" evidence="9">
    <location>
        <begin position="86"/>
        <end position="108"/>
    </location>
</feature>
<comment type="caution">
    <text evidence="9">Lacks conserved residue(s) required for the propagation of feature annotation.</text>
</comment>
<dbReference type="OrthoDB" id="7843639at2"/>
<evidence type="ECO:0000256" key="8">
    <source>
        <dbReference type="ARBA" id="ARBA00038436"/>
    </source>
</evidence>
<dbReference type="STRING" id="655353.SAMN04488056_101248"/>
<evidence type="ECO:0000256" key="6">
    <source>
        <dbReference type="ARBA" id="ARBA00022989"/>
    </source>
</evidence>
<dbReference type="GO" id="GO:0005886">
    <property type="term" value="C:plasma membrane"/>
    <property type="evidence" value="ECO:0007669"/>
    <property type="project" value="UniProtKB-SubCell"/>
</dbReference>